<accession>A0A7X9ZWC6</accession>
<comment type="caution">
    <text evidence="2">The sequence shown here is derived from an EMBL/GenBank/DDBJ whole genome shotgun (WGS) entry which is preliminary data.</text>
</comment>
<dbReference type="Proteomes" id="UP000583127">
    <property type="component" value="Unassembled WGS sequence"/>
</dbReference>
<dbReference type="EMBL" id="JABBFZ010000003">
    <property type="protein sequence ID" value="NML30576.1"/>
    <property type="molecule type" value="Genomic_DNA"/>
</dbReference>
<evidence type="ECO:0000256" key="1">
    <source>
        <dbReference type="SAM" id="MobiDB-lite"/>
    </source>
</evidence>
<keyword evidence="3" id="KW-1185">Reference proteome</keyword>
<evidence type="ECO:0000313" key="3">
    <source>
        <dbReference type="Proteomes" id="UP000583127"/>
    </source>
</evidence>
<name>A0A7X9ZWC6_9BURK</name>
<proteinExistence type="predicted"/>
<gene>
    <name evidence="2" type="ORF">HHL14_06995</name>
</gene>
<protein>
    <submittedName>
        <fullName evidence="2">Uncharacterized protein</fullName>
    </submittedName>
</protein>
<organism evidence="2 3">
    <name type="scientific">Paraburkholderia antibiotica</name>
    <dbReference type="NCBI Taxonomy" id="2728839"/>
    <lineage>
        <taxon>Bacteria</taxon>
        <taxon>Pseudomonadati</taxon>
        <taxon>Pseudomonadota</taxon>
        <taxon>Betaproteobacteria</taxon>
        <taxon>Burkholderiales</taxon>
        <taxon>Burkholderiaceae</taxon>
        <taxon>Paraburkholderia</taxon>
    </lineage>
</organism>
<dbReference type="AlphaFoldDB" id="A0A7X9ZWC6"/>
<evidence type="ECO:0000313" key="2">
    <source>
        <dbReference type="EMBL" id="NML30576.1"/>
    </source>
</evidence>
<reference evidence="2 3" key="1">
    <citation type="submission" date="2020-04" db="EMBL/GenBank/DDBJ databases">
        <title>Paraburkholderia sp. G-4-1-8 isolated from soil.</title>
        <authorList>
            <person name="Dahal R.H."/>
        </authorList>
    </citation>
    <scope>NUCLEOTIDE SEQUENCE [LARGE SCALE GENOMIC DNA]</scope>
    <source>
        <strain evidence="2 3">G-4-1-8</strain>
    </source>
</reference>
<feature type="region of interest" description="Disordered" evidence="1">
    <location>
        <begin position="209"/>
        <end position="233"/>
    </location>
</feature>
<sequence>MEYFVVDFVVSRYHSAHVICLSVAMPFIAEEEVRKVVLPYFADFQHIYASAWKDWLASPVASRMQHKRVRANLMWNQLISHAKVRFDGHPTARVETLRNWDGVLIDDRIFIRMKKAEESLLSRNYPTQAALAFHDQIQDLFGGIARLELLYVLSKDETEIEQIVLVQRHKKQILWKIDVHGESGTDTQTVMPFAPSPMMDGMAVADRVIKPKTDGSRKDGTQDKAAAGGDIPT</sequence>
<feature type="compositionally biased region" description="Basic and acidic residues" evidence="1">
    <location>
        <begin position="209"/>
        <end position="222"/>
    </location>
</feature>
<dbReference type="RefSeq" id="WP_169496869.1">
    <property type="nucleotide sequence ID" value="NZ_JABBFZ010000003.1"/>
</dbReference>